<comment type="function">
    <text evidence="10">Catalyzes the transfer of pyrophosphate from adenosine triphosphate (ATP) to 6-hydroxymethyl-7,8-dihydropterin, an enzymatic step in folate biosynthesis pathway.</text>
</comment>
<keyword evidence="5" id="KW-0808">Transferase</keyword>
<evidence type="ECO:0000256" key="10">
    <source>
        <dbReference type="ARBA" id="ARBA00029409"/>
    </source>
</evidence>
<evidence type="ECO:0000256" key="2">
    <source>
        <dbReference type="ARBA" id="ARBA00005810"/>
    </source>
</evidence>
<gene>
    <name evidence="14" type="ORF">ATK78_2852</name>
</gene>
<evidence type="ECO:0000256" key="6">
    <source>
        <dbReference type="ARBA" id="ARBA00022741"/>
    </source>
</evidence>
<dbReference type="CDD" id="cd00483">
    <property type="entry name" value="HPPK"/>
    <property type="match status" value="1"/>
</dbReference>
<dbReference type="Proteomes" id="UP000295620">
    <property type="component" value="Unassembled WGS sequence"/>
</dbReference>
<dbReference type="InterPro" id="IPR000550">
    <property type="entry name" value="Hppk"/>
</dbReference>
<feature type="domain" description="7,8-dihydro-6-hydroxymethylpterin-pyrophosphokinase" evidence="13">
    <location>
        <begin position="91"/>
        <end position="102"/>
    </location>
</feature>
<evidence type="ECO:0000256" key="4">
    <source>
        <dbReference type="ARBA" id="ARBA00016218"/>
    </source>
</evidence>
<evidence type="ECO:0000256" key="7">
    <source>
        <dbReference type="ARBA" id="ARBA00022777"/>
    </source>
</evidence>
<name>A0A4R6SVF0_9SPHI</name>
<evidence type="ECO:0000256" key="3">
    <source>
        <dbReference type="ARBA" id="ARBA00013253"/>
    </source>
</evidence>
<evidence type="ECO:0000256" key="5">
    <source>
        <dbReference type="ARBA" id="ARBA00022679"/>
    </source>
</evidence>
<dbReference type="GO" id="GO:0016301">
    <property type="term" value="F:kinase activity"/>
    <property type="evidence" value="ECO:0007669"/>
    <property type="project" value="UniProtKB-KW"/>
</dbReference>
<keyword evidence="7 14" id="KW-0418">Kinase</keyword>
<dbReference type="AlphaFoldDB" id="A0A4R6SVF0"/>
<dbReference type="Gene3D" id="3.30.70.560">
    <property type="entry name" value="7,8-Dihydro-6-hydroxymethylpterin-pyrophosphokinase HPPK"/>
    <property type="match status" value="1"/>
</dbReference>
<reference evidence="14 15" key="1">
    <citation type="submission" date="2019-03" db="EMBL/GenBank/DDBJ databases">
        <title>Genomic Encyclopedia of Archaeal and Bacterial Type Strains, Phase II (KMG-II): from individual species to whole genera.</title>
        <authorList>
            <person name="Goeker M."/>
        </authorList>
    </citation>
    <scope>NUCLEOTIDE SEQUENCE [LARGE SCALE GENOMIC DNA]</scope>
    <source>
        <strain evidence="14 15">DSM 19035</strain>
    </source>
</reference>
<evidence type="ECO:0000256" key="8">
    <source>
        <dbReference type="ARBA" id="ARBA00022840"/>
    </source>
</evidence>
<keyword evidence="8" id="KW-0067">ATP-binding</keyword>
<dbReference type="SUPFAM" id="SSF55083">
    <property type="entry name" value="6-hydroxymethyl-7,8-dihydropterin pyrophosphokinase, HPPK"/>
    <property type="match status" value="1"/>
</dbReference>
<dbReference type="PROSITE" id="PS00794">
    <property type="entry name" value="HPPK"/>
    <property type="match status" value="1"/>
</dbReference>
<comment type="caution">
    <text evidence="14">The sequence shown here is derived from an EMBL/GenBank/DDBJ whole genome shotgun (WGS) entry which is preliminary data.</text>
</comment>
<dbReference type="RefSeq" id="WP_133576723.1">
    <property type="nucleotide sequence ID" value="NZ_SNYC01000005.1"/>
</dbReference>
<keyword evidence="15" id="KW-1185">Reference proteome</keyword>
<evidence type="ECO:0000259" key="13">
    <source>
        <dbReference type="PROSITE" id="PS00794"/>
    </source>
</evidence>
<dbReference type="GO" id="GO:0003848">
    <property type="term" value="F:2-amino-4-hydroxy-6-hydroxymethyldihydropteridine diphosphokinase activity"/>
    <property type="evidence" value="ECO:0007669"/>
    <property type="project" value="UniProtKB-EC"/>
</dbReference>
<keyword evidence="6" id="KW-0547">Nucleotide-binding</keyword>
<keyword evidence="9" id="KW-0289">Folate biosynthesis</keyword>
<evidence type="ECO:0000313" key="14">
    <source>
        <dbReference type="EMBL" id="TDQ08341.1"/>
    </source>
</evidence>
<evidence type="ECO:0000256" key="9">
    <source>
        <dbReference type="ARBA" id="ARBA00022909"/>
    </source>
</evidence>
<dbReference type="UniPathway" id="UPA00077">
    <property type="reaction ID" value="UER00155"/>
</dbReference>
<dbReference type="Pfam" id="PF01288">
    <property type="entry name" value="HPPK"/>
    <property type="match status" value="1"/>
</dbReference>
<dbReference type="PANTHER" id="PTHR43071">
    <property type="entry name" value="2-AMINO-4-HYDROXY-6-HYDROXYMETHYLDIHYDROPTERIDINE PYROPHOSPHOKINASE"/>
    <property type="match status" value="1"/>
</dbReference>
<dbReference type="InterPro" id="IPR035907">
    <property type="entry name" value="Hppk_sf"/>
</dbReference>
<evidence type="ECO:0000256" key="12">
    <source>
        <dbReference type="ARBA" id="ARBA00033413"/>
    </source>
</evidence>
<evidence type="ECO:0000256" key="1">
    <source>
        <dbReference type="ARBA" id="ARBA00005051"/>
    </source>
</evidence>
<accession>A0A4R6SVF0</accession>
<dbReference type="EMBL" id="SNYC01000005">
    <property type="protein sequence ID" value="TDQ08341.1"/>
    <property type="molecule type" value="Genomic_DNA"/>
</dbReference>
<dbReference type="GO" id="GO:0046654">
    <property type="term" value="P:tetrahydrofolate biosynthetic process"/>
    <property type="evidence" value="ECO:0007669"/>
    <property type="project" value="UniProtKB-UniPathway"/>
</dbReference>
<dbReference type="GO" id="GO:0046656">
    <property type="term" value="P:folic acid biosynthetic process"/>
    <property type="evidence" value="ECO:0007669"/>
    <property type="project" value="UniProtKB-KW"/>
</dbReference>
<proteinExistence type="inferred from homology"/>
<comment type="similarity">
    <text evidence="2">Belongs to the HPPK family.</text>
</comment>
<sequence length="164" mass="18141">MALDSENVYLLLGGNLGDRIKIINDAVRQIEIGIGEVTARSSVYETEAWGNTNQPGFLNVALEVKTILPPLAVLKKALEIEHNLGRVRLEKWGSRLIDIDLIFYGSQIIDIADVLQVPHPHMHERKFVLKPLAEIAPDLLHPVFNKSIATLLAGLSDHLAVSKI</sequence>
<evidence type="ECO:0000256" key="11">
    <source>
        <dbReference type="ARBA" id="ARBA00029766"/>
    </source>
</evidence>
<dbReference type="EC" id="2.7.6.3" evidence="3"/>
<dbReference type="OrthoDB" id="9808041at2"/>
<evidence type="ECO:0000313" key="15">
    <source>
        <dbReference type="Proteomes" id="UP000295620"/>
    </source>
</evidence>
<dbReference type="NCBIfam" id="TIGR01498">
    <property type="entry name" value="folK"/>
    <property type="match status" value="1"/>
</dbReference>
<organism evidence="14 15">
    <name type="scientific">Pedobacter metabolipauper</name>
    <dbReference type="NCBI Taxonomy" id="425513"/>
    <lineage>
        <taxon>Bacteria</taxon>
        <taxon>Pseudomonadati</taxon>
        <taxon>Bacteroidota</taxon>
        <taxon>Sphingobacteriia</taxon>
        <taxon>Sphingobacteriales</taxon>
        <taxon>Sphingobacteriaceae</taxon>
        <taxon>Pedobacter</taxon>
    </lineage>
</organism>
<dbReference type="GO" id="GO:0005524">
    <property type="term" value="F:ATP binding"/>
    <property type="evidence" value="ECO:0007669"/>
    <property type="project" value="UniProtKB-KW"/>
</dbReference>
<protein>
    <recommendedName>
        <fullName evidence="4">2-amino-4-hydroxy-6-hydroxymethyldihydropteridine pyrophosphokinase</fullName>
        <ecNumber evidence="3">2.7.6.3</ecNumber>
    </recommendedName>
    <alternativeName>
        <fullName evidence="11">6-hydroxymethyl-7,8-dihydropterin pyrophosphokinase</fullName>
    </alternativeName>
    <alternativeName>
        <fullName evidence="12">7,8-dihydro-6-hydroxymethylpterin-pyrophosphokinase</fullName>
    </alternativeName>
</protein>
<dbReference type="PANTHER" id="PTHR43071:SF1">
    <property type="entry name" value="2-AMINO-4-HYDROXY-6-HYDROXYMETHYLDIHYDROPTERIDINE PYROPHOSPHOKINASE"/>
    <property type="match status" value="1"/>
</dbReference>
<comment type="pathway">
    <text evidence="1">Cofactor biosynthesis; tetrahydrofolate biosynthesis; 2-amino-4-hydroxy-6-hydroxymethyl-7,8-dihydropteridine diphosphate from 7,8-dihydroneopterin triphosphate: step 4/4.</text>
</comment>